<proteinExistence type="predicted"/>
<dbReference type="EMBL" id="AAXW01000016">
    <property type="protein sequence ID" value="EAZ91114.1"/>
    <property type="molecule type" value="Genomic_DNA"/>
</dbReference>
<name>A3IQQ9_9CHRO</name>
<sequence length="85" mass="9524">MSKLKLHLDADTSIKALHSALVNKGYDVTRTPTDWMALDASDDVQLLGATAQERCIFTFNIRDFLNLGEKYKNHYGISKDSGGKY</sequence>
<reference evidence="2 3" key="1">
    <citation type="submission" date="2007-03" db="EMBL/GenBank/DDBJ databases">
        <authorList>
            <person name="Stal L."/>
            <person name="Ferriera S."/>
            <person name="Johnson J."/>
            <person name="Kravitz S."/>
            <person name="Beeson K."/>
            <person name="Sutton G."/>
            <person name="Rogers Y.-H."/>
            <person name="Friedman R."/>
            <person name="Frazier M."/>
            <person name="Venter J.C."/>
        </authorList>
    </citation>
    <scope>NUCLEOTIDE SEQUENCE [LARGE SCALE GENOMIC DNA]</scope>
    <source>
        <strain evidence="2 3">CCY0110</strain>
    </source>
</reference>
<dbReference type="InterPro" id="IPR041049">
    <property type="entry name" value="DUF5615"/>
</dbReference>
<dbReference type="Pfam" id="PF18480">
    <property type="entry name" value="DUF5615"/>
    <property type="match status" value="1"/>
</dbReference>
<evidence type="ECO:0000313" key="2">
    <source>
        <dbReference type="EMBL" id="EAZ91114.1"/>
    </source>
</evidence>
<organism evidence="2 3">
    <name type="scientific">Crocosphaera chwakensis CCY0110</name>
    <dbReference type="NCBI Taxonomy" id="391612"/>
    <lineage>
        <taxon>Bacteria</taxon>
        <taxon>Bacillati</taxon>
        <taxon>Cyanobacteriota</taxon>
        <taxon>Cyanophyceae</taxon>
        <taxon>Oscillatoriophycideae</taxon>
        <taxon>Chroococcales</taxon>
        <taxon>Aphanothecaceae</taxon>
        <taxon>Crocosphaera</taxon>
        <taxon>Crocosphaera chwakensis</taxon>
    </lineage>
</organism>
<evidence type="ECO:0000259" key="1">
    <source>
        <dbReference type="Pfam" id="PF18480"/>
    </source>
</evidence>
<evidence type="ECO:0000313" key="3">
    <source>
        <dbReference type="Proteomes" id="UP000003781"/>
    </source>
</evidence>
<keyword evidence="3" id="KW-1185">Reference proteome</keyword>
<feature type="domain" description="DUF5615" evidence="1">
    <location>
        <begin position="5"/>
        <end position="77"/>
    </location>
</feature>
<protein>
    <recommendedName>
        <fullName evidence="1">DUF5615 domain-containing protein</fullName>
    </recommendedName>
</protein>
<dbReference type="RefSeq" id="WP_008275725.1">
    <property type="nucleotide sequence ID" value="NZ_AAXW01000016.1"/>
</dbReference>
<dbReference type="eggNOG" id="ENOG5032D38">
    <property type="taxonomic scope" value="Bacteria"/>
</dbReference>
<dbReference type="OrthoDB" id="3216372at2"/>
<gene>
    <name evidence="2" type="ORF">CY0110_12642</name>
</gene>
<accession>A3IQQ9</accession>
<comment type="caution">
    <text evidence="2">The sequence shown here is derived from an EMBL/GenBank/DDBJ whole genome shotgun (WGS) entry which is preliminary data.</text>
</comment>
<dbReference type="Proteomes" id="UP000003781">
    <property type="component" value="Unassembled WGS sequence"/>
</dbReference>
<dbReference type="AlphaFoldDB" id="A3IQQ9"/>